<reference evidence="1 2" key="1">
    <citation type="submission" date="2017-06" db="EMBL/GenBank/DDBJ databases">
        <title>Novel microbial phyla capable of carbon fixation and sulfur reduction in deep-sea sediments.</title>
        <authorList>
            <person name="Huang J."/>
            <person name="Baker B."/>
            <person name="Wang Y."/>
        </authorList>
    </citation>
    <scope>NUCLEOTIDE SEQUENCE [LARGE SCALE GENOMIC DNA]</scope>
    <source>
        <strain evidence="1">B3_LCP</strain>
    </source>
</reference>
<accession>A0A532V2I9</accession>
<proteinExistence type="predicted"/>
<protein>
    <submittedName>
        <fullName evidence="1">Uncharacterized protein</fullName>
    </submittedName>
</protein>
<gene>
    <name evidence="1" type="ORF">CEE37_05955</name>
</gene>
<evidence type="ECO:0000313" key="2">
    <source>
        <dbReference type="Proteomes" id="UP000319619"/>
    </source>
</evidence>
<name>A0A532V2I9_UNCL8</name>
<comment type="caution">
    <text evidence="1">The sequence shown here is derived from an EMBL/GenBank/DDBJ whole genome shotgun (WGS) entry which is preliminary data.</text>
</comment>
<dbReference type="Proteomes" id="UP000319619">
    <property type="component" value="Unassembled WGS sequence"/>
</dbReference>
<evidence type="ECO:0000313" key="1">
    <source>
        <dbReference type="EMBL" id="TKJ41207.1"/>
    </source>
</evidence>
<dbReference type="AlphaFoldDB" id="A0A532V2I9"/>
<dbReference type="InterPro" id="IPR027417">
    <property type="entry name" value="P-loop_NTPase"/>
</dbReference>
<dbReference type="SUPFAM" id="SSF52540">
    <property type="entry name" value="P-loop containing nucleoside triphosphate hydrolases"/>
    <property type="match status" value="1"/>
</dbReference>
<dbReference type="EMBL" id="NJBN01000003">
    <property type="protein sequence ID" value="TKJ41207.1"/>
    <property type="molecule type" value="Genomic_DNA"/>
</dbReference>
<sequence>MSIIAIIGPPAIGKTLLCSRISAYLDLALIHESEELPSRIIDNINRDLNFLETQVWFHNQMVHNIENALNIVQGGESVIMDTYWGSLEIYTISECLDEFHLKILLELSAYNRRFLPQPDLIIGLTCDEQKLASFFEVRGANYEKSPKAFRRALKLKDEHERFYLENPDIKVISTDNYDFNKDEDIIAFVNRAGIIADR</sequence>
<dbReference type="Gene3D" id="3.40.50.300">
    <property type="entry name" value="P-loop containing nucleotide triphosphate hydrolases"/>
    <property type="match status" value="1"/>
</dbReference>
<organism evidence="1 2">
    <name type="scientific">candidate division LCP-89 bacterium B3_LCP</name>
    <dbReference type="NCBI Taxonomy" id="2012998"/>
    <lineage>
        <taxon>Bacteria</taxon>
        <taxon>Pseudomonadati</taxon>
        <taxon>Bacteria division LCP-89</taxon>
    </lineage>
</organism>